<dbReference type="InterPro" id="IPR027417">
    <property type="entry name" value="P-loop_NTPase"/>
</dbReference>
<dbReference type="SUPFAM" id="SSF53167">
    <property type="entry name" value="Purine and uridine phosphorylases"/>
    <property type="match status" value="1"/>
</dbReference>
<dbReference type="PANTHER" id="PTHR46082">
    <property type="entry name" value="ATP/GTP-BINDING PROTEIN-RELATED"/>
    <property type="match status" value="1"/>
</dbReference>
<dbReference type="Pfam" id="PF00023">
    <property type="entry name" value="Ank"/>
    <property type="match status" value="2"/>
</dbReference>
<dbReference type="Pfam" id="PF24883">
    <property type="entry name" value="NPHP3_N"/>
    <property type="match status" value="1"/>
</dbReference>
<gene>
    <name evidence="7" type="ORF">TRUGW13939_09131</name>
</gene>
<evidence type="ECO:0000256" key="2">
    <source>
        <dbReference type="PROSITE-ProRule" id="PRU00023"/>
    </source>
</evidence>
<dbReference type="InterPro" id="IPR054471">
    <property type="entry name" value="GPIID_WHD"/>
</dbReference>
<feature type="domain" description="DUF7069" evidence="5">
    <location>
        <begin position="529"/>
        <end position="597"/>
    </location>
</feature>
<dbReference type="Proteomes" id="UP000509510">
    <property type="component" value="Chromosome V"/>
</dbReference>
<evidence type="ECO:0000259" key="3">
    <source>
        <dbReference type="Pfam" id="PF01048"/>
    </source>
</evidence>
<evidence type="ECO:0000259" key="6">
    <source>
        <dbReference type="Pfam" id="PF24883"/>
    </source>
</evidence>
<dbReference type="InterPro" id="IPR035994">
    <property type="entry name" value="Nucleoside_phosphorylase_sf"/>
</dbReference>
<dbReference type="PROSITE" id="PS50297">
    <property type="entry name" value="ANK_REP_REGION"/>
    <property type="match status" value="5"/>
</dbReference>
<dbReference type="Pfam" id="PF23239">
    <property type="entry name" value="DUF7069"/>
    <property type="match status" value="1"/>
</dbReference>
<dbReference type="SUPFAM" id="SSF52540">
    <property type="entry name" value="P-loop containing nucleoside triphosphate hydrolases"/>
    <property type="match status" value="1"/>
</dbReference>
<feature type="repeat" description="ANK" evidence="2">
    <location>
        <begin position="1056"/>
        <end position="1080"/>
    </location>
</feature>
<dbReference type="GO" id="GO:0003824">
    <property type="term" value="F:catalytic activity"/>
    <property type="evidence" value="ECO:0007669"/>
    <property type="project" value="InterPro"/>
</dbReference>
<dbReference type="InterPro" id="IPR000845">
    <property type="entry name" value="Nucleoside_phosphorylase_d"/>
</dbReference>
<feature type="repeat" description="ANK" evidence="2">
    <location>
        <begin position="988"/>
        <end position="1012"/>
    </location>
</feature>
<evidence type="ECO:0000259" key="4">
    <source>
        <dbReference type="Pfam" id="PF22939"/>
    </source>
</evidence>
<evidence type="ECO:0000313" key="7">
    <source>
        <dbReference type="EMBL" id="QKX61975.1"/>
    </source>
</evidence>
<accession>A0A7H8R8L9</accession>
<dbReference type="AlphaFoldDB" id="A0A7H8R8L9"/>
<dbReference type="GeneID" id="55996615"/>
<name>A0A7H8R8L9_TALRU</name>
<dbReference type="RefSeq" id="XP_035348149.1">
    <property type="nucleotide sequence ID" value="XM_035492256.1"/>
</dbReference>
<dbReference type="GO" id="GO:0009116">
    <property type="term" value="P:nucleoside metabolic process"/>
    <property type="evidence" value="ECO:0007669"/>
    <property type="project" value="InterPro"/>
</dbReference>
<keyword evidence="2" id="KW-0040">ANK repeat</keyword>
<dbReference type="PROSITE" id="PS50088">
    <property type="entry name" value="ANK_REPEAT"/>
    <property type="match status" value="5"/>
</dbReference>
<dbReference type="Gene3D" id="1.25.40.20">
    <property type="entry name" value="Ankyrin repeat-containing domain"/>
    <property type="match status" value="4"/>
</dbReference>
<feature type="repeat" description="ANK" evidence="2">
    <location>
        <begin position="888"/>
        <end position="920"/>
    </location>
</feature>
<protein>
    <submittedName>
        <fullName evidence="7">Uncharacterized protein</fullName>
    </submittedName>
</protein>
<feature type="domain" description="Nucleoside phosphorylase" evidence="3">
    <location>
        <begin position="14"/>
        <end position="235"/>
    </location>
</feature>
<dbReference type="Gene3D" id="3.40.50.1580">
    <property type="entry name" value="Nucleoside phosphorylase domain"/>
    <property type="match status" value="1"/>
</dbReference>
<proteinExistence type="predicted"/>
<dbReference type="InterPro" id="IPR055497">
    <property type="entry name" value="DUF7069"/>
</dbReference>
<dbReference type="SUPFAM" id="SSF48403">
    <property type="entry name" value="Ankyrin repeat"/>
    <property type="match status" value="1"/>
</dbReference>
<organism evidence="7 8">
    <name type="scientific">Talaromyces rugulosus</name>
    <name type="common">Penicillium rugulosum</name>
    <dbReference type="NCBI Taxonomy" id="121627"/>
    <lineage>
        <taxon>Eukaryota</taxon>
        <taxon>Fungi</taxon>
        <taxon>Dikarya</taxon>
        <taxon>Ascomycota</taxon>
        <taxon>Pezizomycotina</taxon>
        <taxon>Eurotiomycetes</taxon>
        <taxon>Eurotiomycetidae</taxon>
        <taxon>Eurotiales</taxon>
        <taxon>Trichocomaceae</taxon>
        <taxon>Talaromyces</taxon>
        <taxon>Talaromyces sect. Islandici</taxon>
    </lineage>
</organism>
<keyword evidence="8" id="KW-1185">Reference proteome</keyword>
<dbReference type="PANTHER" id="PTHR46082:SF11">
    <property type="entry name" value="AAA+ ATPASE DOMAIN-CONTAINING PROTEIN-RELATED"/>
    <property type="match status" value="1"/>
</dbReference>
<dbReference type="InterPro" id="IPR053137">
    <property type="entry name" value="NLR-like"/>
</dbReference>
<reference evidence="8" key="1">
    <citation type="submission" date="2020-06" db="EMBL/GenBank/DDBJ databases">
        <title>A chromosome-scale genome assembly of Talaromyces rugulosus W13939.</title>
        <authorList>
            <person name="Wang B."/>
            <person name="Guo L."/>
            <person name="Ye K."/>
            <person name="Wang L."/>
        </authorList>
    </citation>
    <scope>NUCLEOTIDE SEQUENCE [LARGE SCALE GENOMIC DNA]</scope>
    <source>
        <strain evidence="8">W13939</strain>
    </source>
</reference>
<dbReference type="OrthoDB" id="163438at2759"/>
<evidence type="ECO:0000259" key="5">
    <source>
        <dbReference type="Pfam" id="PF23239"/>
    </source>
</evidence>
<dbReference type="EMBL" id="CP055902">
    <property type="protein sequence ID" value="QKX61975.1"/>
    <property type="molecule type" value="Genomic_DNA"/>
</dbReference>
<evidence type="ECO:0000313" key="8">
    <source>
        <dbReference type="Proteomes" id="UP000509510"/>
    </source>
</evidence>
<dbReference type="SMART" id="SM00248">
    <property type="entry name" value="ANK"/>
    <property type="match status" value="9"/>
</dbReference>
<dbReference type="Pfam" id="PF22939">
    <property type="entry name" value="WHD_GPIID"/>
    <property type="match status" value="1"/>
</dbReference>
<evidence type="ECO:0000256" key="1">
    <source>
        <dbReference type="ARBA" id="ARBA00022737"/>
    </source>
</evidence>
<feature type="repeat" description="ANK" evidence="2">
    <location>
        <begin position="1022"/>
        <end position="1046"/>
    </location>
</feature>
<feature type="domain" description="Nephrocystin 3-like N-terminal" evidence="6">
    <location>
        <begin position="330"/>
        <end position="496"/>
    </location>
</feature>
<dbReference type="InterPro" id="IPR056884">
    <property type="entry name" value="NPHP3-like_N"/>
</dbReference>
<dbReference type="Gene3D" id="3.40.50.300">
    <property type="entry name" value="P-loop containing nucleotide triphosphate hydrolases"/>
    <property type="match status" value="1"/>
</dbReference>
<keyword evidence="1" id="KW-0677">Repeat</keyword>
<feature type="domain" description="GPI inositol-deacylase winged helix" evidence="4">
    <location>
        <begin position="606"/>
        <end position="696"/>
    </location>
</feature>
<dbReference type="Pfam" id="PF01048">
    <property type="entry name" value="PNP_UDP_1"/>
    <property type="match status" value="1"/>
</dbReference>
<dbReference type="Pfam" id="PF12796">
    <property type="entry name" value="Ank_2"/>
    <property type="match status" value="2"/>
</dbReference>
<dbReference type="KEGG" id="trg:TRUGW13939_09131"/>
<dbReference type="InterPro" id="IPR002110">
    <property type="entry name" value="Ankyrin_rpt"/>
</dbReference>
<dbReference type="InterPro" id="IPR036770">
    <property type="entry name" value="Ankyrin_rpt-contain_sf"/>
</dbReference>
<feature type="repeat" description="ANK" evidence="2">
    <location>
        <begin position="1090"/>
        <end position="1114"/>
    </location>
</feature>
<sequence>MSKLYRARPENYTVGWICALPIELAAARRMLDEIHKDSYRHVNDASIYTLGRIGEHNVVVACLPYGQTGTSSASAVATRMMSTFPSIEFGLMVGVGGGVPSQDVDIRLGDVVLEARFMKCFSTLNTWPEFSQEDVGPDVLFEPSYDHISGETCVNCDQKKVIKRNPRGRDFMVHYGTIASGNQVMRDATERDKVNSELGGVLCFEMEAAGLMNTFPCLVIRGICDYADSHKNKRWQAYAGGAAAVYAKQVLSVIPSTDVSRLGLVNHDFAEENGSSIPRGANRFRGESLDRNTELWREQTRKAKEIELLKKLNVCPYRAQKERNPDRIQGTCGWFTAHRLFRDWKDSSTSRILWVSADPGCGKSVLAKYLVDDVLVANKSRTICYFFKDDFDDQRIIVSALSCILHQLFMQKRILLSETILEQFEVSGENFTSSFDELWNTFISIAEDENAGGEIIVVLDAIDECEECGRSQLIKSLCKLYGKKRNFNLKFLLTSRPYGDIRRGFQPLEIPEFPIIRLSGGGEVESKKISQEIGIFIEVRVSEIGAKLKLKHEEQELLLQKLINVPNRTYLWVHLTLDLIENNFNIDKAGIVDAISHLPHTVDEAYERILSRSRDSDQAKKLLQIVVAAIRPLTLKEMSLALTLTENHHSYSDLDFKSEERFREDVRDLCGLFVTVIDSRIYLLHQTAKEFLVQGPLGSVREDFKWKHSLQPQESHRILTDICIRHLNFTEFETNPLSEDAIPEYIDSHTFLDYSAKNWVTHFHESHIKDGTVIQSLLRLCDTTSSRCLTWFRIYWTSTHTDFPKSFTTLMVASYFGFRIVVNILLESNDIDLNLKDGTYRRSALSWAARNGFAPVVQLLIRGTGSYLKSIVKLAFRKGAQVDSVDRYRRTPLLYAAWNGNVAVVKVLLNAGARIDVADEIDGTPLSYAIFGGHKAIVHLLYRNATQVHSEYMISENLLFPAVEKGHEDVVKLLLETAGANPNLRDNNGQTPLWWAAWNGDEAIIKLLLEIGRADPDPKDNNGRTPIWWASWYGHEAIIRLLLETGKVDPDLKDNNGQTPLYWAARNGRKAIVKLLLETGKVDPDPKDNQGYTPLWWAIQNNNKVIIKLLLETGRVNPDPKDNHGRAPLQ</sequence>